<evidence type="ECO:0000313" key="8">
    <source>
        <dbReference type="EMBL" id="KAI0491834.1"/>
    </source>
</evidence>
<evidence type="ECO:0000259" key="7">
    <source>
        <dbReference type="Pfam" id="PF03016"/>
    </source>
</evidence>
<protein>
    <recommendedName>
        <fullName evidence="7">Exostosin GT47 domain-containing protein</fullName>
    </recommendedName>
</protein>
<dbReference type="PANTHER" id="PTHR11062">
    <property type="entry name" value="EXOSTOSIN HEPARAN SULFATE GLYCOSYLTRANSFERASE -RELATED"/>
    <property type="match status" value="1"/>
</dbReference>
<dbReference type="GO" id="GO:0016757">
    <property type="term" value="F:glycosyltransferase activity"/>
    <property type="evidence" value="ECO:0007669"/>
    <property type="project" value="UniProtKB-KW"/>
</dbReference>
<proteinExistence type="inferred from homology"/>
<keyword evidence="9" id="KW-1185">Reference proteome</keyword>
<dbReference type="EMBL" id="JAGYWB010000018">
    <property type="protein sequence ID" value="KAI0491834.1"/>
    <property type="molecule type" value="Genomic_DNA"/>
</dbReference>
<comment type="caution">
    <text evidence="8">The sequence shown here is derived from an EMBL/GenBank/DDBJ whole genome shotgun (WGS) entry which is preliminary data.</text>
</comment>
<evidence type="ECO:0000256" key="4">
    <source>
        <dbReference type="ARBA" id="ARBA00022968"/>
    </source>
</evidence>
<keyword evidence="6" id="KW-1133">Transmembrane helix</keyword>
<feature type="transmembrane region" description="Helical" evidence="6">
    <location>
        <begin position="19"/>
        <end position="38"/>
    </location>
</feature>
<keyword evidence="6" id="KW-0472">Membrane</keyword>
<keyword evidence="3" id="KW-0328">Glycosyltransferase</keyword>
<dbReference type="InterPro" id="IPR040911">
    <property type="entry name" value="Exostosin_GT47"/>
</dbReference>
<dbReference type="AlphaFoldDB" id="A0A8T3A777"/>
<keyword evidence="4" id="KW-0735">Signal-anchor</keyword>
<organism evidence="8 9">
    <name type="scientific">Dendrobium nobile</name>
    <name type="common">Orchid</name>
    <dbReference type="NCBI Taxonomy" id="94219"/>
    <lineage>
        <taxon>Eukaryota</taxon>
        <taxon>Viridiplantae</taxon>
        <taxon>Streptophyta</taxon>
        <taxon>Embryophyta</taxon>
        <taxon>Tracheophyta</taxon>
        <taxon>Spermatophyta</taxon>
        <taxon>Magnoliopsida</taxon>
        <taxon>Liliopsida</taxon>
        <taxon>Asparagales</taxon>
        <taxon>Orchidaceae</taxon>
        <taxon>Epidendroideae</taxon>
        <taxon>Malaxideae</taxon>
        <taxon>Dendrobiinae</taxon>
        <taxon>Dendrobium</taxon>
    </lineage>
</organism>
<keyword evidence="5" id="KW-0333">Golgi apparatus</keyword>
<dbReference type="Proteomes" id="UP000829196">
    <property type="component" value="Unassembled WGS sequence"/>
</dbReference>
<reference evidence="8" key="1">
    <citation type="journal article" date="2022" name="Front. Genet.">
        <title>Chromosome-Scale Assembly of the Dendrobium nobile Genome Provides Insights Into the Molecular Mechanism of the Biosynthesis of the Medicinal Active Ingredient of Dendrobium.</title>
        <authorList>
            <person name="Xu Q."/>
            <person name="Niu S.-C."/>
            <person name="Li K.-L."/>
            <person name="Zheng P.-J."/>
            <person name="Zhang X.-J."/>
            <person name="Jia Y."/>
            <person name="Liu Y."/>
            <person name="Niu Y.-X."/>
            <person name="Yu L.-H."/>
            <person name="Chen D.-F."/>
            <person name="Zhang G.-Q."/>
        </authorList>
    </citation>
    <scope>NUCLEOTIDE SEQUENCE</scope>
    <source>
        <tissue evidence="8">Leaf</tissue>
    </source>
</reference>
<dbReference type="OrthoDB" id="1924787at2759"/>
<dbReference type="InterPro" id="IPR004263">
    <property type="entry name" value="Exostosin"/>
</dbReference>
<comment type="subcellular location">
    <subcellularLocation>
        <location evidence="1">Golgi apparatus membrane</location>
        <topology evidence="1">Single-pass type II membrane protein</topology>
    </subcellularLocation>
</comment>
<feature type="domain" description="Exostosin GT47" evidence="7">
    <location>
        <begin position="316"/>
        <end position="598"/>
    </location>
</feature>
<dbReference type="SMR" id="A0A8T3A777"/>
<name>A0A8T3A777_DENNO</name>
<evidence type="ECO:0000256" key="5">
    <source>
        <dbReference type="ARBA" id="ARBA00023034"/>
    </source>
</evidence>
<sequence length="650" mass="74988">MEGCIVQFQRLCQSRSRRLVSIMALILSVLLVFQAFTLPSKRIYSSQYPSSKLPTAFDGGSLNKDFSSQSQRVGKPSLLINSHGSVNFLQLSKKPDLDSSVSEIDGELQNNDSDDGNWLDDDENLDTEFSGDLRNETILKKDLDNGFLFMADGNSKGNSHLAVEKTRILDDELMSMQGVLSVNSSKNAILSEETETDIATLLNQQGKQELGDNESFVSSESFLTQLNVGASNVTILNKKNILMKLPLSMSEMNSLFFKNRALRRSMRPRWSSAHDRQILAAKKEIEDVHISEKDRQLFAPLYRNISKFKRSYKLMERTLKIYIYQEGEKPIFHQPILKGIYAAEGWFMKLMESNKHYLVKDPSQAHLFYMLFSSRLLQLALYVPDSHNRTSMRRHLQNYLHMIAAKYPFWNRTGGADHFLVACHDWALNVTKNIMDHSIRALCVADISIGFELGRDVCLPETNVRSPKNPLKDLGGRPWNRRPTLAFFAGNLHGGFRSILLKHWENKDPDMKIFGPSTFRVGRRKMTYIQYMKSSKYCICPRGYEVNSPRLAESIFFECVPVIIADNYVPPFFEILNWEKFSVIVPEKDLRRLKEILLSITESEYRELQMGVKKVQRHFLWSNKHVKYDLFHMILHSIWLNRVYNIESDD</sequence>
<evidence type="ECO:0000256" key="2">
    <source>
        <dbReference type="ARBA" id="ARBA00010271"/>
    </source>
</evidence>
<keyword evidence="3" id="KW-0808">Transferase</keyword>
<accession>A0A8T3A777</accession>
<dbReference type="GO" id="GO:0000139">
    <property type="term" value="C:Golgi membrane"/>
    <property type="evidence" value="ECO:0007669"/>
    <property type="project" value="UniProtKB-SubCell"/>
</dbReference>
<comment type="similarity">
    <text evidence="2">Belongs to the glycosyltransferase 47 family.</text>
</comment>
<gene>
    <name evidence="8" type="ORF">KFK09_026095</name>
</gene>
<evidence type="ECO:0000256" key="6">
    <source>
        <dbReference type="SAM" id="Phobius"/>
    </source>
</evidence>
<evidence type="ECO:0000256" key="1">
    <source>
        <dbReference type="ARBA" id="ARBA00004323"/>
    </source>
</evidence>
<evidence type="ECO:0000313" key="9">
    <source>
        <dbReference type="Proteomes" id="UP000829196"/>
    </source>
</evidence>
<keyword evidence="6" id="KW-0812">Transmembrane</keyword>
<dbReference type="Pfam" id="PF03016">
    <property type="entry name" value="Exostosin_GT47"/>
    <property type="match status" value="1"/>
</dbReference>
<dbReference type="PANTHER" id="PTHR11062:SF210">
    <property type="entry name" value="EXOSTOSIN FAMILY PROTEIN"/>
    <property type="match status" value="1"/>
</dbReference>
<evidence type="ECO:0000256" key="3">
    <source>
        <dbReference type="ARBA" id="ARBA00022676"/>
    </source>
</evidence>